<dbReference type="EMBL" id="JASCZI010122658">
    <property type="protein sequence ID" value="MED6164581.1"/>
    <property type="molecule type" value="Genomic_DNA"/>
</dbReference>
<protein>
    <submittedName>
        <fullName evidence="2">Uncharacterized protein</fullName>
    </submittedName>
</protein>
<dbReference type="Proteomes" id="UP001341840">
    <property type="component" value="Unassembled WGS sequence"/>
</dbReference>
<reference evidence="2 3" key="1">
    <citation type="journal article" date="2023" name="Plants (Basel)">
        <title>Bridging the Gap: Combining Genomics and Transcriptomics Approaches to Understand Stylosanthes scabra, an Orphan Legume from the Brazilian Caatinga.</title>
        <authorList>
            <person name="Ferreira-Neto J.R.C."/>
            <person name="da Silva M.D."/>
            <person name="Binneck E."/>
            <person name="de Melo N.F."/>
            <person name="da Silva R.H."/>
            <person name="de Melo A.L.T.M."/>
            <person name="Pandolfi V."/>
            <person name="Bustamante F.O."/>
            <person name="Brasileiro-Vidal A.C."/>
            <person name="Benko-Iseppon A.M."/>
        </authorList>
    </citation>
    <scope>NUCLEOTIDE SEQUENCE [LARGE SCALE GENOMIC DNA]</scope>
    <source>
        <tissue evidence="2">Leaves</tissue>
    </source>
</reference>
<proteinExistence type="predicted"/>
<name>A0ABU6UTC0_9FABA</name>
<accession>A0ABU6UTC0</accession>
<gene>
    <name evidence="2" type="ORF">PIB30_091498</name>
</gene>
<comment type="caution">
    <text evidence="2">The sequence shown here is derived from an EMBL/GenBank/DDBJ whole genome shotgun (WGS) entry which is preliminary data.</text>
</comment>
<evidence type="ECO:0000313" key="3">
    <source>
        <dbReference type="Proteomes" id="UP001341840"/>
    </source>
</evidence>
<feature type="compositionally biased region" description="Low complexity" evidence="1">
    <location>
        <begin position="62"/>
        <end position="71"/>
    </location>
</feature>
<keyword evidence="3" id="KW-1185">Reference proteome</keyword>
<feature type="region of interest" description="Disordered" evidence="1">
    <location>
        <begin position="1"/>
        <end position="21"/>
    </location>
</feature>
<organism evidence="2 3">
    <name type="scientific">Stylosanthes scabra</name>
    <dbReference type="NCBI Taxonomy" id="79078"/>
    <lineage>
        <taxon>Eukaryota</taxon>
        <taxon>Viridiplantae</taxon>
        <taxon>Streptophyta</taxon>
        <taxon>Embryophyta</taxon>
        <taxon>Tracheophyta</taxon>
        <taxon>Spermatophyta</taxon>
        <taxon>Magnoliopsida</taxon>
        <taxon>eudicotyledons</taxon>
        <taxon>Gunneridae</taxon>
        <taxon>Pentapetalae</taxon>
        <taxon>rosids</taxon>
        <taxon>fabids</taxon>
        <taxon>Fabales</taxon>
        <taxon>Fabaceae</taxon>
        <taxon>Papilionoideae</taxon>
        <taxon>50 kb inversion clade</taxon>
        <taxon>dalbergioids sensu lato</taxon>
        <taxon>Dalbergieae</taxon>
        <taxon>Pterocarpus clade</taxon>
        <taxon>Stylosanthes</taxon>
    </lineage>
</organism>
<evidence type="ECO:0000313" key="2">
    <source>
        <dbReference type="EMBL" id="MED6164581.1"/>
    </source>
</evidence>
<sequence length="71" mass="7658">GAVQNEGLPLICSTTPRRTPHQIRPRQNYLHHLNLMRPVAVAPTLQGRKSATTGRCQDPGGARASAARAYA</sequence>
<feature type="non-terminal residue" evidence="2">
    <location>
        <position position="1"/>
    </location>
</feature>
<feature type="region of interest" description="Disordered" evidence="1">
    <location>
        <begin position="44"/>
        <end position="71"/>
    </location>
</feature>
<evidence type="ECO:0000256" key="1">
    <source>
        <dbReference type="SAM" id="MobiDB-lite"/>
    </source>
</evidence>